<feature type="region of interest" description="Disordered" evidence="1">
    <location>
        <begin position="166"/>
        <end position="190"/>
    </location>
</feature>
<protein>
    <submittedName>
        <fullName evidence="2">Uncharacterized protein</fullName>
    </submittedName>
</protein>
<keyword evidence="3" id="KW-1185">Reference proteome</keyword>
<accession>A0AA39TLL4</accession>
<reference evidence="2" key="2">
    <citation type="submission" date="2023-06" db="EMBL/GenBank/DDBJ databases">
        <authorList>
            <person name="Swenson N.G."/>
            <person name="Wegrzyn J.L."/>
            <person name="Mcevoy S.L."/>
        </authorList>
    </citation>
    <scope>NUCLEOTIDE SEQUENCE</scope>
    <source>
        <strain evidence="2">NS2018</strain>
        <tissue evidence="2">Leaf</tissue>
    </source>
</reference>
<gene>
    <name evidence="2" type="ORF">LWI29_006412</name>
</gene>
<dbReference type="PANTHER" id="PTHR47864">
    <property type="entry name" value="TRANSMEMBRANE PROTEIN"/>
    <property type="match status" value="1"/>
</dbReference>
<evidence type="ECO:0000313" key="2">
    <source>
        <dbReference type="EMBL" id="KAK0606929.1"/>
    </source>
</evidence>
<feature type="region of interest" description="Disordered" evidence="1">
    <location>
        <begin position="88"/>
        <end position="137"/>
    </location>
</feature>
<feature type="compositionally biased region" description="Polar residues" evidence="1">
    <location>
        <begin position="110"/>
        <end position="121"/>
    </location>
</feature>
<dbReference type="InterPro" id="IPR055314">
    <property type="entry name" value="At2g29880-like"/>
</dbReference>
<reference evidence="2" key="1">
    <citation type="journal article" date="2022" name="Plant J.">
        <title>Strategies of tolerance reflected in two North American maple genomes.</title>
        <authorList>
            <person name="McEvoy S.L."/>
            <person name="Sezen U.U."/>
            <person name="Trouern-Trend A."/>
            <person name="McMahon S.M."/>
            <person name="Schaberg P.G."/>
            <person name="Yang J."/>
            <person name="Wegrzyn J.L."/>
            <person name="Swenson N.G."/>
        </authorList>
    </citation>
    <scope>NUCLEOTIDE SEQUENCE</scope>
    <source>
        <strain evidence="2">NS2018</strain>
    </source>
</reference>
<name>A0AA39TLL4_ACESA</name>
<proteinExistence type="predicted"/>
<comment type="caution">
    <text evidence="2">The sequence shown here is derived from an EMBL/GenBank/DDBJ whole genome shotgun (WGS) entry which is preliminary data.</text>
</comment>
<dbReference type="Proteomes" id="UP001168877">
    <property type="component" value="Unassembled WGS sequence"/>
</dbReference>
<dbReference type="PANTHER" id="PTHR47864:SF2">
    <property type="entry name" value="MYB_SANT-LIKE DNA-BINDING DOMAIN PROTEIN"/>
    <property type="match status" value="1"/>
</dbReference>
<dbReference type="AlphaFoldDB" id="A0AA39TLL4"/>
<evidence type="ECO:0000313" key="3">
    <source>
        <dbReference type="Proteomes" id="UP001168877"/>
    </source>
</evidence>
<organism evidence="2 3">
    <name type="scientific">Acer saccharum</name>
    <name type="common">Sugar maple</name>
    <dbReference type="NCBI Taxonomy" id="4024"/>
    <lineage>
        <taxon>Eukaryota</taxon>
        <taxon>Viridiplantae</taxon>
        <taxon>Streptophyta</taxon>
        <taxon>Embryophyta</taxon>
        <taxon>Tracheophyta</taxon>
        <taxon>Spermatophyta</taxon>
        <taxon>Magnoliopsida</taxon>
        <taxon>eudicotyledons</taxon>
        <taxon>Gunneridae</taxon>
        <taxon>Pentapetalae</taxon>
        <taxon>rosids</taxon>
        <taxon>malvids</taxon>
        <taxon>Sapindales</taxon>
        <taxon>Sapindaceae</taxon>
        <taxon>Hippocastanoideae</taxon>
        <taxon>Acereae</taxon>
        <taxon>Acer</taxon>
    </lineage>
</organism>
<sequence length="190" mass="21340">MKPQRSSLLLKKSGKITLRGLRNKNCDDYEDLQIIIGNATATGKNSLGLGDETDARTFGVEDRHTTLDDFVYDETDETDETNKAFVENQNEPSHQPPPLGQSSSPLPFPATSSEVHPVSTSQKKRTRIDNEGNSNSFETNNKAVIMEKITLSIDSIVADFQGVHSLLEKREKDREKSEMKKREKERQSCI</sequence>
<dbReference type="EMBL" id="JAUESC010000001">
    <property type="protein sequence ID" value="KAK0606929.1"/>
    <property type="molecule type" value="Genomic_DNA"/>
</dbReference>
<evidence type="ECO:0000256" key="1">
    <source>
        <dbReference type="SAM" id="MobiDB-lite"/>
    </source>
</evidence>